<dbReference type="OrthoDB" id="63533at2759"/>
<dbReference type="Proteomes" id="UP000268093">
    <property type="component" value="Unassembled WGS sequence"/>
</dbReference>
<dbReference type="InterPro" id="IPR008397">
    <property type="entry name" value="Alginate_lyase_dom"/>
</dbReference>
<dbReference type="Pfam" id="PF05426">
    <property type="entry name" value="Alginate_lyase"/>
    <property type="match status" value="1"/>
</dbReference>
<keyword evidence="2" id="KW-1185">Reference proteome</keyword>
<protein>
    <submittedName>
        <fullName evidence="1">Uncharacterized protein</fullName>
    </submittedName>
</protein>
<name>A0A433D7L6_9FUNG</name>
<proteinExistence type="predicted"/>
<comment type="caution">
    <text evidence="1">The sequence shown here is derived from an EMBL/GenBank/DDBJ whole genome shotgun (WGS) entry which is preliminary data.</text>
</comment>
<evidence type="ECO:0000313" key="2">
    <source>
        <dbReference type="Proteomes" id="UP000268093"/>
    </source>
</evidence>
<dbReference type="InterPro" id="IPR008929">
    <property type="entry name" value="Chondroitin_lyas"/>
</dbReference>
<dbReference type="GO" id="GO:0016829">
    <property type="term" value="F:lyase activity"/>
    <property type="evidence" value="ECO:0007669"/>
    <property type="project" value="UniProtKB-KW"/>
</dbReference>
<reference evidence="1 2" key="1">
    <citation type="journal article" date="2018" name="New Phytol.">
        <title>Phylogenomics of Endogonaceae and evolution of mycorrhizas within Mucoromycota.</title>
        <authorList>
            <person name="Chang Y."/>
            <person name="Desiro A."/>
            <person name="Na H."/>
            <person name="Sandor L."/>
            <person name="Lipzen A."/>
            <person name="Clum A."/>
            <person name="Barry K."/>
            <person name="Grigoriev I.V."/>
            <person name="Martin F.M."/>
            <person name="Stajich J.E."/>
            <person name="Smith M.E."/>
            <person name="Bonito G."/>
            <person name="Spatafora J.W."/>
        </authorList>
    </citation>
    <scope>NUCLEOTIDE SEQUENCE [LARGE SCALE GENOMIC DNA]</scope>
    <source>
        <strain evidence="1 2">GMNB39</strain>
    </source>
</reference>
<dbReference type="EMBL" id="RBNI01005319">
    <property type="protein sequence ID" value="RUP46823.1"/>
    <property type="molecule type" value="Genomic_DNA"/>
</dbReference>
<evidence type="ECO:0000313" key="1">
    <source>
        <dbReference type="EMBL" id="RUP46823.1"/>
    </source>
</evidence>
<dbReference type="GO" id="GO:0042597">
    <property type="term" value="C:periplasmic space"/>
    <property type="evidence" value="ECO:0007669"/>
    <property type="project" value="InterPro"/>
</dbReference>
<organism evidence="1 2">
    <name type="scientific">Jimgerdemannia flammicorona</name>
    <dbReference type="NCBI Taxonomy" id="994334"/>
    <lineage>
        <taxon>Eukaryota</taxon>
        <taxon>Fungi</taxon>
        <taxon>Fungi incertae sedis</taxon>
        <taxon>Mucoromycota</taxon>
        <taxon>Mucoromycotina</taxon>
        <taxon>Endogonomycetes</taxon>
        <taxon>Endogonales</taxon>
        <taxon>Endogonaceae</taxon>
        <taxon>Jimgerdemannia</taxon>
    </lineage>
</organism>
<dbReference type="AlphaFoldDB" id="A0A433D7L6"/>
<sequence>MNPNVNYGQVVRGINSTHTGRKEGILSVRSLIDVPRAVEWLDNSKSWTKEDDDGIRAWFNEYYLWLINNVEYRHCSWFHID</sequence>
<dbReference type="Gene3D" id="1.50.10.100">
    <property type="entry name" value="Chondroitin AC/alginate lyase"/>
    <property type="match status" value="1"/>
</dbReference>
<accession>A0A433D7L6</accession>
<dbReference type="SUPFAM" id="SSF48230">
    <property type="entry name" value="Chondroitin AC/alginate lyase"/>
    <property type="match status" value="1"/>
</dbReference>
<gene>
    <name evidence="1" type="ORF">BC936DRAFT_146482</name>
</gene>